<evidence type="ECO:0000259" key="4">
    <source>
        <dbReference type="PROSITE" id="PS51767"/>
    </source>
</evidence>
<gene>
    <name evidence="5" type="ORF">N7493_008743</name>
</gene>
<dbReference type="SUPFAM" id="SSF50630">
    <property type="entry name" value="Acid proteases"/>
    <property type="match status" value="1"/>
</dbReference>
<evidence type="ECO:0000313" key="6">
    <source>
        <dbReference type="Proteomes" id="UP001215712"/>
    </source>
</evidence>
<dbReference type="InterPro" id="IPR033121">
    <property type="entry name" value="PEPTIDASE_A1"/>
</dbReference>
<dbReference type="AlphaFoldDB" id="A0AAD6HF60"/>
<reference evidence="5" key="1">
    <citation type="journal article" date="2023" name="IMA Fungus">
        <title>Comparative genomic study of the Penicillium genus elucidates a diverse pangenome and 15 lateral gene transfer events.</title>
        <authorList>
            <person name="Petersen C."/>
            <person name="Sorensen T."/>
            <person name="Nielsen M.R."/>
            <person name="Sondergaard T.E."/>
            <person name="Sorensen J.L."/>
            <person name="Fitzpatrick D.A."/>
            <person name="Frisvad J.C."/>
            <person name="Nielsen K.L."/>
        </authorList>
    </citation>
    <scope>NUCLEOTIDE SEQUENCE</scope>
    <source>
        <strain evidence="5">IBT 17514</strain>
    </source>
</reference>
<sequence>MVRLQRYFLTLWIISLQNVLCSGPREITWSDKKFGPDGPWQAVIVSMGSNYSELVVPSSVVALYPGGSWDSKILLSSICDNKTLSPVCYGDTAGLFDSDISVTYDNMSIETPPYGPWSDVGWGYTDAVPVYASATRAMDWMTIGGVPIPDVDLITVSAGWQTYPGGKAYPLEVGTLSLGSPDINQTFGAEIKINTTFVTSYLYDSRGSTNIPSYSYGMHIGSASLGIPGSLLLGGYDQNRVIGDVSAQSFSSGSFPIELYDMSLGVADGGSPWSYSNKTGLLAQRNTSLASGLRVIVDPVNPYIYLPKSSCDAIAAELPVIYEADYGLYFWNTTDSQYNKIVTSPAYLAFKFSKNNLNDEDITIRVPFALLNLTLEAPLVKTPTQYFPCMATNSTPVLGRAFLQAAFIGVNWLGGKWFLAQAPGPGGSFIVNPVTVSEDESTIPGSTNSWENTWKNSWSVIKTEVTKNNTETNTNTNTNTTNSTIGSTTESNGLPTSTKIGIIVGGTVGGLMMLALCLGLCIRHRRRQEKSPNQAHNHAIKESFDNWSSTHQSSLVEAPVGQWNTLNELDHRQQKYEMGVGRGPFYELDREKIPFDEIVDAKILPQEGPFEMPERSSVLRSSNFI</sequence>
<feature type="region of interest" description="Disordered" evidence="1">
    <location>
        <begin position="469"/>
        <end position="492"/>
    </location>
</feature>
<name>A0AAD6HF60_9EURO</name>
<dbReference type="EMBL" id="JAQJAN010000013">
    <property type="protein sequence ID" value="KAJ5712275.1"/>
    <property type="molecule type" value="Genomic_DNA"/>
</dbReference>
<evidence type="ECO:0000256" key="3">
    <source>
        <dbReference type="SAM" id="SignalP"/>
    </source>
</evidence>
<keyword evidence="2" id="KW-0812">Transmembrane</keyword>
<feature type="signal peptide" evidence="3">
    <location>
        <begin position="1"/>
        <end position="21"/>
    </location>
</feature>
<organism evidence="5 6">
    <name type="scientific">Penicillium malachiteum</name>
    <dbReference type="NCBI Taxonomy" id="1324776"/>
    <lineage>
        <taxon>Eukaryota</taxon>
        <taxon>Fungi</taxon>
        <taxon>Dikarya</taxon>
        <taxon>Ascomycota</taxon>
        <taxon>Pezizomycotina</taxon>
        <taxon>Eurotiomycetes</taxon>
        <taxon>Eurotiomycetidae</taxon>
        <taxon>Eurotiales</taxon>
        <taxon>Aspergillaceae</taxon>
        <taxon>Penicillium</taxon>
    </lineage>
</organism>
<evidence type="ECO:0000313" key="5">
    <source>
        <dbReference type="EMBL" id="KAJ5712275.1"/>
    </source>
</evidence>
<keyword evidence="6" id="KW-1185">Reference proteome</keyword>
<evidence type="ECO:0000256" key="1">
    <source>
        <dbReference type="SAM" id="MobiDB-lite"/>
    </source>
</evidence>
<dbReference type="Proteomes" id="UP001215712">
    <property type="component" value="Unassembled WGS sequence"/>
</dbReference>
<proteinExistence type="predicted"/>
<comment type="caution">
    <text evidence="5">The sequence shown here is derived from an EMBL/GenBank/DDBJ whole genome shotgun (WGS) entry which is preliminary data.</text>
</comment>
<protein>
    <recommendedName>
        <fullName evidence="4">Peptidase A1 domain-containing protein</fullName>
    </recommendedName>
</protein>
<keyword evidence="2" id="KW-0472">Membrane</keyword>
<reference evidence="5" key="2">
    <citation type="submission" date="2023-01" db="EMBL/GenBank/DDBJ databases">
        <authorList>
            <person name="Petersen C."/>
        </authorList>
    </citation>
    <scope>NUCLEOTIDE SEQUENCE</scope>
    <source>
        <strain evidence="5">IBT 17514</strain>
    </source>
</reference>
<feature type="transmembrane region" description="Helical" evidence="2">
    <location>
        <begin position="500"/>
        <end position="522"/>
    </location>
</feature>
<feature type="domain" description="Peptidase A1" evidence="4">
    <location>
        <begin position="28"/>
        <end position="420"/>
    </location>
</feature>
<dbReference type="InterPro" id="IPR021109">
    <property type="entry name" value="Peptidase_aspartic_dom_sf"/>
</dbReference>
<keyword evidence="3" id="KW-0732">Signal</keyword>
<dbReference type="PROSITE" id="PS51767">
    <property type="entry name" value="PEPTIDASE_A1"/>
    <property type="match status" value="1"/>
</dbReference>
<evidence type="ECO:0000256" key="2">
    <source>
        <dbReference type="SAM" id="Phobius"/>
    </source>
</evidence>
<accession>A0AAD6HF60</accession>
<dbReference type="Gene3D" id="2.40.70.10">
    <property type="entry name" value="Acid Proteases"/>
    <property type="match status" value="1"/>
</dbReference>
<feature type="chain" id="PRO_5041959743" description="Peptidase A1 domain-containing protein" evidence="3">
    <location>
        <begin position="22"/>
        <end position="625"/>
    </location>
</feature>
<keyword evidence="2" id="KW-1133">Transmembrane helix</keyword>